<keyword evidence="2" id="KW-1185">Reference proteome</keyword>
<accession>A0A9Q3GEB3</accession>
<evidence type="ECO:0000313" key="2">
    <source>
        <dbReference type="Proteomes" id="UP000765509"/>
    </source>
</evidence>
<proteinExistence type="predicted"/>
<dbReference type="Proteomes" id="UP000765509">
    <property type="component" value="Unassembled WGS sequence"/>
</dbReference>
<name>A0A9Q3GEB3_9BASI</name>
<sequence>MATVVTAQRSKPSLTDLIKRESVVFHFPAWISLAEHLPSTFFDSNTRQKLSLAEHRVPKILVAECDKPYARRETFVWENNLKLNIVCSSETVQHFLKSASATLGKKSSSAA</sequence>
<protein>
    <submittedName>
        <fullName evidence="1">Uncharacterized protein</fullName>
    </submittedName>
</protein>
<reference evidence="1" key="1">
    <citation type="submission" date="2021-03" db="EMBL/GenBank/DDBJ databases">
        <title>Draft genome sequence of rust myrtle Austropuccinia psidii MF-1, a brazilian biotype.</title>
        <authorList>
            <person name="Quecine M.C."/>
            <person name="Pachon D.M.R."/>
            <person name="Bonatelli M.L."/>
            <person name="Correr F.H."/>
            <person name="Franceschini L.M."/>
            <person name="Leite T.F."/>
            <person name="Margarido G.R.A."/>
            <person name="Almeida C.A."/>
            <person name="Ferrarezi J.A."/>
            <person name="Labate C.A."/>
        </authorList>
    </citation>
    <scope>NUCLEOTIDE SEQUENCE</scope>
    <source>
        <strain evidence="1">MF-1</strain>
    </source>
</reference>
<dbReference type="AlphaFoldDB" id="A0A9Q3GEB3"/>
<evidence type="ECO:0000313" key="1">
    <source>
        <dbReference type="EMBL" id="MBW0464498.1"/>
    </source>
</evidence>
<gene>
    <name evidence="1" type="ORF">O181_004213</name>
</gene>
<organism evidence="1 2">
    <name type="scientific">Austropuccinia psidii MF-1</name>
    <dbReference type="NCBI Taxonomy" id="1389203"/>
    <lineage>
        <taxon>Eukaryota</taxon>
        <taxon>Fungi</taxon>
        <taxon>Dikarya</taxon>
        <taxon>Basidiomycota</taxon>
        <taxon>Pucciniomycotina</taxon>
        <taxon>Pucciniomycetes</taxon>
        <taxon>Pucciniales</taxon>
        <taxon>Sphaerophragmiaceae</taxon>
        <taxon>Austropuccinia</taxon>
    </lineage>
</organism>
<dbReference type="EMBL" id="AVOT02000793">
    <property type="protein sequence ID" value="MBW0464498.1"/>
    <property type="molecule type" value="Genomic_DNA"/>
</dbReference>
<comment type="caution">
    <text evidence="1">The sequence shown here is derived from an EMBL/GenBank/DDBJ whole genome shotgun (WGS) entry which is preliminary data.</text>
</comment>